<dbReference type="SUPFAM" id="SSF55785">
    <property type="entry name" value="PYP-like sensor domain (PAS domain)"/>
    <property type="match status" value="1"/>
</dbReference>
<dbReference type="CDD" id="cd00130">
    <property type="entry name" value="PAS"/>
    <property type="match status" value="1"/>
</dbReference>
<dbReference type="HOGENOM" id="CLU_115810_0_0_6"/>
<dbReference type="InterPro" id="IPR000014">
    <property type="entry name" value="PAS"/>
</dbReference>
<protein>
    <submittedName>
        <fullName evidence="3">Putative PAS/PAC sensor protein</fullName>
    </submittedName>
</protein>
<gene>
    <name evidence="3" type="ordered locus">Mlg_1117</name>
</gene>
<evidence type="ECO:0000259" key="2">
    <source>
        <dbReference type="SMART" id="SM00091"/>
    </source>
</evidence>
<evidence type="ECO:0000256" key="1">
    <source>
        <dbReference type="SAM" id="Coils"/>
    </source>
</evidence>
<organism evidence="3 4">
    <name type="scientific">Alkalilimnicola ehrlichii (strain ATCC BAA-1101 / DSM 17681 / MLHE-1)</name>
    <dbReference type="NCBI Taxonomy" id="187272"/>
    <lineage>
        <taxon>Bacteria</taxon>
        <taxon>Pseudomonadati</taxon>
        <taxon>Pseudomonadota</taxon>
        <taxon>Gammaproteobacteria</taxon>
        <taxon>Chromatiales</taxon>
        <taxon>Ectothiorhodospiraceae</taxon>
        <taxon>Alkalilimnicola</taxon>
    </lineage>
</organism>
<dbReference type="NCBIfam" id="TIGR00229">
    <property type="entry name" value="sensory_box"/>
    <property type="match status" value="1"/>
</dbReference>
<feature type="coiled-coil region" evidence="1">
    <location>
        <begin position="60"/>
        <end position="87"/>
    </location>
</feature>
<dbReference type="SMART" id="SM00091">
    <property type="entry name" value="PAS"/>
    <property type="match status" value="1"/>
</dbReference>
<accession>Q0A9L8</accession>
<dbReference type="EMBL" id="CP000453">
    <property type="protein sequence ID" value="ABI56469.1"/>
    <property type="molecule type" value="Genomic_DNA"/>
</dbReference>
<evidence type="ECO:0000313" key="4">
    <source>
        <dbReference type="Proteomes" id="UP000001962"/>
    </source>
</evidence>
<name>Q0A9L8_ALKEH</name>
<sequence>MSGDLSEEGRLRLAAERKLASGTAPPANGWTVSVDALGMLYRLASAPGSADEALKLLHELQVHQVELDLQQEQLVAAEREAEAALNRYQTLYEYAPVAYFVVDHSGTIMDVNRAGAGQVGGCPIGRAFSEVLASESRPAVQDLFAALGEEGDEATCRVRLAQDEGPVNLVAAVAPGGDLVLITVSNESGSRES</sequence>
<dbReference type="Gene3D" id="3.30.450.20">
    <property type="entry name" value="PAS domain"/>
    <property type="match status" value="1"/>
</dbReference>
<reference evidence="4" key="1">
    <citation type="submission" date="2006-08" db="EMBL/GenBank/DDBJ databases">
        <title>Complete sequence of Alkalilimnicola ehrilichei MLHE-1.</title>
        <authorList>
            <person name="Copeland A."/>
            <person name="Lucas S."/>
            <person name="Lapidus A."/>
            <person name="Barry K."/>
            <person name="Detter J.C."/>
            <person name="Glavina del Rio T."/>
            <person name="Hammon N."/>
            <person name="Israni S."/>
            <person name="Dalin E."/>
            <person name="Tice H."/>
            <person name="Pitluck S."/>
            <person name="Sims D."/>
            <person name="Brettin T."/>
            <person name="Bruce D."/>
            <person name="Han C."/>
            <person name="Tapia R."/>
            <person name="Gilna P."/>
            <person name="Schmutz J."/>
            <person name="Larimer F."/>
            <person name="Land M."/>
            <person name="Hauser L."/>
            <person name="Kyrpides N."/>
            <person name="Mikhailova N."/>
            <person name="Oremland R.S."/>
            <person name="Hoeft S.E."/>
            <person name="Switzer-Blum J."/>
            <person name="Kulp T."/>
            <person name="King G."/>
            <person name="Tabita R."/>
            <person name="Witte B."/>
            <person name="Santini J.M."/>
            <person name="Basu P."/>
            <person name="Hollibaugh J.T."/>
            <person name="Xie G."/>
            <person name="Stolz J.F."/>
            <person name="Richardson P."/>
        </authorList>
    </citation>
    <scope>NUCLEOTIDE SEQUENCE [LARGE SCALE GENOMIC DNA]</scope>
    <source>
        <strain evidence="4">ATCC BAA-1101 / DSM 17681 / MLHE-1</strain>
    </source>
</reference>
<dbReference type="OrthoDB" id="6366277at2"/>
<keyword evidence="1" id="KW-0175">Coiled coil</keyword>
<dbReference type="AlphaFoldDB" id="Q0A9L8"/>
<keyword evidence="4" id="KW-1185">Reference proteome</keyword>
<feature type="domain" description="PAS" evidence="2">
    <location>
        <begin position="86"/>
        <end position="149"/>
    </location>
</feature>
<dbReference type="RefSeq" id="WP_011628864.1">
    <property type="nucleotide sequence ID" value="NC_008340.1"/>
</dbReference>
<dbReference type="KEGG" id="aeh:Mlg_1117"/>
<dbReference type="eggNOG" id="COG3920">
    <property type="taxonomic scope" value="Bacteria"/>
</dbReference>
<proteinExistence type="predicted"/>
<dbReference type="InterPro" id="IPR035965">
    <property type="entry name" value="PAS-like_dom_sf"/>
</dbReference>
<dbReference type="Proteomes" id="UP000001962">
    <property type="component" value="Chromosome"/>
</dbReference>
<evidence type="ECO:0000313" key="3">
    <source>
        <dbReference type="EMBL" id="ABI56469.1"/>
    </source>
</evidence>